<dbReference type="Proteomes" id="UP000184693">
    <property type="component" value="Unassembled WGS sequence"/>
</dbReference>
<accession>A0A1N6KBX2</accession>
<feature type="region of interest" description="Disordered" evidence="1">
    <location>
        <begin position="1"/>
        <end position="28"/>
    </location>
</feature>
<sequence length="197" mass="21287">MARVLCGSQTQHPRQPAAPQTVTGNLEPRLVRSRSTLSESPEHPGRTAKSFSTTITALKSATDRGRAELIRDVVDAFRRLYGSVLRFVQMFADGQDSFPAAGNSGSHSFSQLLAILGEQGKMSNFGRLEELRAAIEEARSAEQLRDAIFSDAQSNDHAALRKVAAALERLDATFVGLCVEHVLEQHARASLVVSSAG</sequence>
<name>A0A1N6KBX2_9BURK</name>
<dbReference type="RefSeq" id="WP_254369034.1">
    <property type="nucleotide sequence ID" value="NZ_FSRM01000002.1"/>
</dbReference>
<gene>
    <name evidence="2" type="ORF">SAMN05444168_6729</name>
</gene>
<dbReference type="EMBL" id="FSRM01000002">
    <property type="protein sequence ID" value="SIO54065.1"/>
    <property type="molecule type" value="Genomic_DNA"/>
</dbReference>
<dbReference type="AlphaFoldDB" id="A0A1N6KBX2"/>
<proteinExistence type="predicted"/>
<evidence type="ECO:0000256" key="1">
    <source>
        <dbReference type="SAM" id="MobiDB-lite"/>
    </source>
</evidence>
<organism evidence="2 3">
    <name type="scientific">Paraburkholderia phenazinium</name>
    <dbReference type="NCBI Taxonomy" id="60549"/>
    <lineage>
        <taxon>Bacteria</taxon>
        <taxon>Pseudomonadati</taxon>
        <taxon>Pseudomonadota</taxon>
        <taxon>Betaproteobacteria</taxon>
        <taxon>Burkholderiales</taxon>
        <taxon>Burkholderiaceae</taxon>
        <taxon>Paraburkholderia</taxon>
    </lineage>
</organism>
<evidence type="ECO:0000313" key="2">
    <source>
        <dbReference type="EMBL" id="SIO54065.1"/>
    </source>
</evidence>
<evidence type="ECO:0000313" key="3">
    <source>
        <dbReference type="Proteomes" id="UP000184693"/>
    </source>
</evidence>
<reference evidence="2 3" key="1">
    <citation type="submission" date="2016-11" db="EMBL/GenBank/DDBJ databases">
        <authorList>
            <person name="Jaros S."/>
            <person name="Januszkiewicz K."/>
            <person name="Wedrychowicz H."/>
        </authorList>
    </citation>
    <scope>NUCLEOTIDE SEQUENCE [LARGE SCALE GENOMIC DNA]</scope>
    <source>
        <strain evidence="2 3">GAS86</strain>
    </source>
</reference>
<protein>
    <submittedName>
        <fullName evidence="2">Uncharacterized protein</fullName>
    </submittedName>
</protein>
<feature type="compositionally biased region" description="Polar residues" evidence="1">
    <location>
        <begin position="7"/>
        <end position="24"/>
    </location>
</feature>